<name>K1X1Q8_MARBU</name>
<proteinExistence type="predicted"/>
<dbReference type="GeneID" id="18759124"/>
<dbReference type="GO" id="GO:0004674">
    <property type="term" value="F:protein serine/threonine kinase activity"/>
    <property type="evidence" value="ECO:0007669"/>
    <property type="project" value="UniProtKB-KW"/>
</dbReference>
<evidence type="ECO:0000313" key="10">
    <source>
        <dbReference type="EMBL" id="EKD18947.1"/>
    </source>
</evidence>
<dbReference type="PANTHER" id="PTHR43671:SF98">
    <property type="entry name" value="SERINE_THREONINE-PROTEIN KINASE NEK11"/>
    <property type="match status" value="1"/>
</dbReference>
<sequence>MNPIRPVKSTKIPVHQRYIPQNPNEPQNIASSVKVIRVSDQTKWLATKIPDVVARGLKGETTTTKLADLVLPIAAVPISLILNHPNIISLVDIVRNANLEGSSNESVGSYGDVTVWEDMDGGSLAYLLPSASTYPPFHDEATWHTLAAQNYRRPALPEGICWHVLRSISRALIWLHHGVKETDGIPGEWVQHDDDWHAILITDVSPGQIWFKKPVGDESYGECKLGGFQWAKVTGTVGATVAFTPRIENAPLEKQYFFAPEIYRNTHSHTRASEIWSLGATIYTMMTGIPPPRHYDYNWQISRMNDGAYSQILRDIVANMLKHHPADRPNTMALVNRVEDQWKRWRATTKEGAYVVDVVDETVRRNTIGVTSGGLVL</sequence>
<dbReference type="PANTHER" id="PTHR43671">
    <property type="entry name" value="SERINE/THREONINE-PROTEIN KINASE NEK"/>
    <property type="match status" value="1"/>
</dbReference>
<evidence type="ECO:0000256" key="7">
    <source>
        <dbReference type="ARBA" id="ARBA00047899"/>
    </source>
</evidence>
<dbReference type="Gene3D" id="1.10.510.10">
    <property type="entry name" value="Transferase(Phosphotransferase) domain 1"/>
    <property type="match status" value="1"/>
</dbReference>
<dbReference type="InParanoid" id="K1X1Q8"/>
<dbReference type="SUPFAM" id="SSF56112">
    <property type="entry name" value="Protein kinase-like (PK-like)"/>
    <property type="match status" value="1"/>
</dbReference>
<comment type="catalytic activity">
    <reaction evidence="7">
        <text>L-threonyl-[protein] + ATP = O-phospho-L-threonyl-[protein] + ADP + H(+)</text>
        <dbReference type="Rhea" id="RHEA:46608"/>
        <dbReference type="Rhea" id="RHEA-COMP:11060"/>
        <dbReference type="Rhea" id="RHEA-COMP:11605"/>
        <dbReference type="ChEBI" id="CHEBI:15378"/>
        <dbReference type="ChEBI" id="CHEBI:30013"/>
        <dbReference type="ChEBI" id="CHEBI:30616"/>
        <dbReference type="ChEBI" id="CHEBI:61977"/>
        <dbReference type="ChEBI" id="CHEBI:456216"/>
        <dbReference type="EC" id="2.7.11.1"/>
    </reaction>
</comment>
<keyword evidence="3" id="KW-0808">Transferase</keyword>
<keyword evidence="4" id="KW-0547">Nucleotide-binding</keyword>
<keyword evidence="2" id="KW-0723">Serine/threonine-protein kinase</keyword>
<evidence type="ECO:0000256" key="2">
    <source>
        <dbReference type="ARBA" id="ARBA00022527"/>
    </source>
</evidence>
<dbReference type="GO" id="GO:0005524">
    <property type="term" value="F:ATP binding"/>
    <property type="evidence" value="ECO:0007669"/>
    <property type="project" value="UniProtKB-KW"/>
</dbReference>
<dbReference type="EMBL" id="JH921432">
    <property type="protein sequence ID" value="EKD18947.1"/>
    <property type="molecule type" value="Genomic_DNA"/>
</dbReference>
<comment type="catalytic activity">
    <reaction evidence="8">
        <text>L-seryl-[protein] + ATP = O-phospho-L-seryl-[protein] + ADP + H(+)</text>
        <dbReference type="Rhea" id="RHEA:17989"/>
        <dbReference type="Rhea" id="RHEA-COMP:9863"/>
        <dbReference type="Rhea" id="RHEA-COMP:11604"/>
        <dbReference type="ChEBI" id="CHEBI:15378"/>
        <dbReference type="ChEBI" id="CHEBI:29999"/>
        <dbReference type="ChEBI" id="CHEBI:30616"/>
        <dbReference type="ChEBI" id="CHEBI:83421"/>
        <dbReference type="ChEBI" id="CHEBI:456216"/>
        <dbReference type="EC" id="2.7.11.1"/>
    </reaction>
</comment>
<dbReference type="EC" id="2.7.11.1" evidence="1"/>
<evidence type="ECO:0000256" key="4">
    <source>
        <dbReference type="ARBA" id="ARBA00022741"/>
    </source>
</evidence>
<dbReference type="HOGENOM" id="CLU_748215_0_0_1"/>
<gene>
    <name evidence="10" type="ORF">MBM_03189</name>
</gene>
<evidence type="ECO:0000256" key="8">
    <source>
        <dbReference type="ARBA" id="ARBA00048679"/>
    </source>
</evidence>
<keyword evidence="6" id="KW-0067">ATP-binding</keyword>
<keyword evidence="5 10" id="KW-0418">Kinase</keyword>
<evidence type="ECO:0000313" key="11">
    <source>
        <dbReference type="Proteomes" id="UP000006753"/>
    </source>
</evidence>
<dbReference type="InterPro" id="IPR000719">
    <property type="entry name" value="Prot_kinase_dom"/>
</dbReference>
<dbReference type="Proteomes" id="UP000006753">
    <property type="component" value="Unassembled WGS sequence"/>
</dbReference>
<reference evidence="10 11" key="1">
    <citation type="journal article" date="2012" name="BMC Genomics">
        <title>Sequencing the genome of Marssonina brunnea reveals fungus-poplar co-evolution.</title>
        <authorList>
            <person name="Zhu S."/>
            <person name="Cao Y.-Z."/>
            <person name="Jiang C."/>
            <person name="Tan B.-Y."/>
            <person name="Wang Z."/>
            <person name="Feng S."/>
            <person name="Zhang L."/>
            <person name="Su X.-H."/>
            <person name="Brejova B."/>
            <person name="Vinar T."/>
            <person name="Xu M."/>
            <person name="Wang M.-X."/>
            <person name="Zhang S.-G."/>
            <person name="Huang M.-R."/>
            <person name="Wu R."/>
            <person name="Zhou Y."/>
        </authorList>
    </citation>
    <scope>NUCLEOTIDE SEQUENCE [LARGE SCALE GENOMIC DNA]</scope>
    <source>
        <strain evidence="10 11">MB_m1</strain>
    </source>
</reference>
<evidence type="ECO:0000256" key="3">
    <source>
        <dbReference type="ARBA" id="ARBA00022679"/>
    </source>
</evidence>
<protein>
    <recommendedName>
        <fullName evidence="1">non-specific serine/threonine protein kinase</fullName>
        <ecNumber evidence="1">2.7.11.1</ecNumber>
    </recommendedName>
</protein>
<evidence type="ECO:0000256" key="6">
    <source>
        <dbReference type="ARBA" id="ARBA00022840"/>
    </source>
</evidence>
<dbReference type="AlphaFoldDB" id="K1X1Q8"/>
<dbReference type="SMART" id="SM00220">
    <property type="entry name" value="S_TKc"/>
    <property type="match status" value="1"/>
</dbReference>
<accession>K1X1Q8</accession>
<dbReference type="PROSITE" id="PS50011">
    <property type="entry name" value="PROTEIN_KINASE_DOM"/>
    <property type="match status" value="1"/>
</dbReference>
<evidence type="ECO:0000256" key="5">
    <source>
        <dbReference type="ARBA" id="ARBA00022777"/>
    </source>
</evidence>
<evidence type="ECO:0000259" key="9">
    <source>
        <dbReference type="PROSITE" id="PS50011"/>
    </source>
</evidence>
<dbReference type="KEGG" id="mbe:MBM_03189"/>
<keyword evidence="11" id="KW-1185">Reference proteome</keyword>
<organism evidence="10 11">
    <name type="scientific">Marssonina brunnea f. sp. multigermtubi (strain MB_m1)</name>
    <name type="common">Marssonina leaf spot fungus</name>
    <dbReference type="NCBI Taxonomy" id="1072389"/>
    <lineage>
        <taxon>Eukaryota</taxon>
        <taxon>Fungi</taxon>
        <taxon>Dikarya</taxon>
        <taxon>Ascomycota</taxon>
        <taxon>Pezizomycotina</taxon>
        <taxon>Leotiomycetes</taxon>
        <taxon>Helotiales</taxon>
        <taxon>Drepanopezizaceae</taxon>
        <taxon>Drepanopeziza</taxon>
    </lineage>
</organism>
<dbReference type="OMA" id="ETYGQCK"/>
<dbReference type="OrthoDB" id="4062651at2759"/>
<dbReference type="STRING" id="1072389.K1X1Q8"/>
<dbReference type="InterPro" id="IPR011009">
    <property type="entry name" value="Kinase-like_dom_sf"/>
</dbReference>
<feature type="domain" description="Protein kinase" evidence="9">
    <location>
        <begin position="1"/>
        <end position="343"/>
    </location>
</feature>
<dbReference type="eggNOG" id="ENOG502SRF0">
    <property type="taxonomic scope" value="Eukaryota"/>
</dbReference>
<evidence type="ECO:0000256" key="1">
    <source>
        <dbReference type="ARBA" id="ARBA00012513"/>
    </source>
</evidence>
<dbReference type="InterPro" id="IPR050660">
    <property type="entry name" value="NEK_Ser/Thr_kinase"/>
</dbReference>